<dbReference type="InterPro" id="IPR002560">
    <property type="entry name" value="Transposase_DDE"/>
</dbReference>
<dbReference type="PANTHER" id="PTHR33498">
    <property type="entry name" value="TRANSPOSASE FOR INSERTION SEQUENCE ELEMENT IS1557"/>
    <property type="match status" value="1"/>
</dbReference>
<comment type="caution">
    <text evidence="4">The sequence shown here is derived from an EMBL/GenBank/DDBJ whole genome shotgun (WGS) entry which is preliminary data.</text>
</comment>
<dbReference type="NCBIfam" id="NF033550">
    <property type="entry name" value="transpos_ISL3"/>
    <property type="match status" value="1"/>
</dbReference>
<dbReference type="EMBL" id="DWUW01000186">
    <property type="protein sequence ID" value="HJD31630.1"/>
    <property type="molecule type" value="Genomic_DNA"/>
</dbReference>
<evidence type="ECO:0000259" key="3">
    <source>
        <dbReference type="Pfam" id="PF14690"/>
    </source>
</evidence>
<protein>
    <submittedName>
        <fullName evidence="4">ISL3 family transposase</fullName>
    </submittedName>
</protein>
<dbReference type="PANTHER" id="PTHR33498:SF1">
    <property type="entry name" value="TRANSPOSASE FOR INSERTION SEQUENCE ELEMENT IS1557"/>
    <property type="match status" value="1"/>
</dbReference>
<feature type="region of interest" description="Disordered" evidence="1">
    <location>
        <begin position="288"/>
        <end position="308"/>
    </location>
</feature>
<evidence type="ECO:0000259" key="2">
    <source>
        <dbReference type="Pfam" id="PF01610"/>
    </source>
</evidence>
<feature type="domain" description="Transposase IS204/IS1001/IS1096/IS1165 zinc-finger" evidence="3">
    <location>
        <begin position="43"/>
        <end position="86"/>
    </location>
</feature>
<evidence type="ECO:0000313" key="4">
    <source>
        <dbReference type="EMBL" id="HJD31630.1"/>
    </source>
</evidence>
<sequence length="329" mass="37725">MTYMKYHETDDYSFLLGNNHYVYDHTEDANTLHLFIKSKPHSCKCPICGQESNKLHATYKRVLQDMPIHCKQTFLHANVYKYECENPSCDCKVFMEDLPFAKASQVRTDALNSLILGVSMFLSNEGASKVLALLGVKISNDTIQRLYDRIEFADNPDVEEVGIDDVAIRKGQTYATAVYDLKDHHLIALLEGRDAETLMEWLKSHQKIRLVARDRASAYATAINAVLPDCVQVADRFHLLQNLLGYLKDIFKAEMPSSIYIKDGKILDQEPEKILREKKPDKNYLATLHYDNTPPMNPDGSEHLYDNKKHYLSAKQYKDQAENRKKNGS</sequence>
<organism evidence="4 5">
    <name type="scientific">Candidatus Eisenbergiella stercorigallinarum</name>
    <dbReference type="NCBI Taxonomy" id="2838557"/>
    <lineage>
        <taxon>Bacteria</taxon>
        <taxon>Bacillati</taxon>
        <taxon>Bacillota</taxon>
        <taxon>Clostridia</taxon>
        <taxon>Lachnospirales</taxon>
        <taxon>Lachnospiraceae</taxon>
        <taxon>Eisenbergiella</taxon>
    </lineage>
</organism>
<accession>A0A9D2TZ11</accession>
<dbReference type="Pfam" id="PF14690">
    <property type="entry name" value="Zn_ribbon_ISL3"/>
    <property type="match status" value="1"/>
</dbReference>
<gene>
    <name evidence="4" type="ORF">H9912_06785</name>
</gene>
<dbReference type="Pfam" id="PF01610">
    <property type="entry name" value="DDE_Tnp_ISL3"/>
    <property type="match status" value="1"/>
</dbReference>
<evidence type="ECO:0000256" key="1">
    <source>
        <dbReference type="SAM" id="MobiDB-lite"/>
    </source>
</evidence>
<reference evidence="4" key="2">
    <citation type="submission" date="2021-04" db="EMBL/GenBank/DDBJ databases">
        <authorList>
            <person name="Gilroy R."/>
        </authorList>
    </citation>
    <scope>NUCLEOTIDE SEQUENCE</scope>
    <source>
        <strain evidence="4">ChiHjej8B7-25341</strain>
    </source>
</reference>
<dbReference type="Proteomes" id="UP000823851">
    <property type="component" value="Unassembled WGS sequence"/>
</dbReference>
<proteinExistence type="predicted"/>
<dbReference type="InterPro" id="IPR047951">
    <property type="entry name" value="Transpos_ISL3"/>
</dbReference>
<reference evidence="4" key="1">
    <citation type="journal article" date="2021" name="PeerJ">
        <title>Extensive microbial diversity within the chicken gut microbiome revealed by metagenomics and culture.</title>
        <authorList>
            <person name="Gilroy R."/>
            <person name="Ravi A."/>
            <person name="Getino M."/>
            <person name="Pursley I."/>
            <person name="Horton D.L."/>
            <person name="Alikhan N.F."/>
            <person name="Baker D."/>
            <person name="Gharbi K."/>
            <person name="Hall N."/>
            <person name="Watson M."/>
            <person name="Adriaenssens E.M."/>
            <person name="Foster-Nyarko E."/>
            <person name="Jarju S."/>
            <person name="Secka A."/>
            <person name="Antonio M."/>
            <person name="Oren A."/>
            <person name="Chaudhuri R.R."/>
            <person name="La Ragione R."/>
            <person name="Hildebrand F."/>
            <person name="Pallen M.J."/>
        </authorList>
    </citation>
    <scope>NUCLEOTIDE SEQUENCE</scope>
    <source>
        <strain evidence="4">ChiHjej8B7-25341</strain>
    </source>
</reference>
<dbReference type="InterPro" id="IPR029261">
    <property type="entry name" value="Transposase_Znf"/>
</dbReference>
<name>A0A9D2TZ11_9FIRM</name>
<evidence type="ECO:0000313" key="5">
    <source>
        <dbReference type="Proteomes" id="UP000823851"/>
    </source>
</evidence>
<feature type="domain" description="Transposase IS204/IS1001/IS1096/IS1165 DDE" evidence="2">
    <location>
        <begin position="161"/>
        <end position="256"/>
    </location>
</feature>
<dbReference type="AlphaFoldDB" id="A0A9D2TZ11"/>